<feature type="transmembrane region" description="Helical" evidence="1">
    <location>
        <begin position="716"/>
        <end position="738"/>
    </location>
</feature>
<evidence type="ECO:0000259" key="2">
    <source>
        <dbReference type="PROSITE" id="PS51192"/>
    </source>
</evidence>
<dbReference type="Proteomes" id="UP000520767">
    <property type="component" value="Unassembled WGS sequence"/>
</dbReference>
<feature type="transmembrane region" description="Helical" evidence="1">
    <location>
        <begin position="744"/>
        <end position="763"/>
    </location>
</feature>
<keyword evidence="4" id="KW-1185">Reference proteome</keyword>
<dbReference type="InterPro" id="IPR027417">
    <property type="entry name" value="P-loop_NTPase"/>
</dbReference>
<sequence>MTQPWDGLAPAFEWRKSQRHLLGLCGHVTDRRWHVCAPPGAGKTLVGLELARWHGTRTLVLSPTTAIRDQWRGAVASFGAPPRFATTDLDRSAQLYSITYQLLGNPGAAADDLHAAARRLWLAEVTDKVGEDAARDRIDAVERRDPAQARKELGRHVRVLRRSLATGEDVGVPAERLLGARASAVVERIAGLGVGCVVLDECHHLLDWWALVVNALVTRLAADRDVAVIGLTATLPEPGSVQEGLNYTGLLGEVDAELHLAAMVAEGGVAPWRDGVRVAELAPEETTFLDTWASSFAGRLDDHLVGEPFIEWAVARVESEEDGWERLADADPLVAEALARWFVARGMDAEATGELTLDDRILLLDAWLHDPLDETPKDVRDEVKQVLRRHGVALSASGVRWTRSVADIVCSRSTAKGSAAGEILRHEEAQRGDDLCALVVVERDRATSPPAAARAALGGDAGTDAGTAARVLAAVCAEGAVAARGVLCVTGSGAWCDALTADRVAHAVNVAATDGRWISTRGSDIPSVVELVGHGPSWGTARWLSAAAAALTDGAAHTLVATRGLVGEGWNFPRLNVLVDLSEVASTTAMTQLRGRALRIDPERPDKVASLWDVVIAHPTAHGDWRRFRRRHARWWGPARDGTLVTGAAKVHPRAGDPAPPAPGEHAALNAESAGLMADRAATRRMWAGVDAAGVATSVVHVAGRRVRRQVRTRGRRWRTVGATTGAVAGAVAGAGAVAAGWPVVAVLAVVCGAGVLPPVLLARGRMRSREGFLRLLGEAVAAGLAAAGHPELTAARVTTHATADGTSTTIDGVDDDAATLWADAFEEVMGPLGTPRWLLVNGEHTWRVPRVLGATRDRVAPFAAAVANVLPGTALLHAGSPEAAERTVAAARTRPDDTHRTLRWT</sequence>
<organism evidence="3 4">
    <name type="scientific">Actinophytocola algeriensis</name>
    <dbReference type="NCBI Taxonomy" id="1768010"/>
    <lineage>
        <taxon>Bacteria</taxon>
        <taxon>Bacillati</taxon>
        <taxon>Actinomycetota</taxon>
        <taxon>Actinomycetes</taxon>
        <taxon>Pseudonocardiales</taxon>
        <taxon>Pseudonocardiaceae</taxon>
    </lineage>
</organism>
<dbReference type="Gene3D" id="3.40.50.300">
    <property type="entry name" value="P-loop containing nucleotide triphosphate hydrolases"/>
    <property type="match status" value="2"/>
</dbReference>
<dbReference type="GO" id="GO:0005829">
    <property type="term" value="C:cytosol"/>
    <property type="evidence" value="ECO:0007669"/>
    <property type="project" value="TreeGrafter"/>
</dbReference>
<keyword evidence="1" id="KW-1133">Transmembrane helix</keyword>
<dbReference type="InterPro" id="IPR050742">
    <property type="entry name" value="Helicase_Restrict-Modif_Enz"/>
</dbReference>
<keyword evidence="1" id="KW-0472">Membrane</keyword>
<evidence type="ECO:0000313" key="4">
    <source>
        <dbReference type="Proteomes" id="UP000520767"/>
    </source>
</evidence>
<evidence type="ECO:0000256" key="1">
    <source>
        <dbReference type="SAM" id="Phobius"/>
    </source>
</evidence>
<keyword evidence="1" id="KW-0812">Transmembrane</keyword>
<dbReference type="InterPro" id="IPR014001">
    <property type="entry name" value="Helicase_ATP-bd"/>
</dbReference>
<evidence type="ECO:0000313" key="3">
    <source>
        <dbReference type="EMBL" id="MBB4908245.1"/>
    </source>
</evidence>
<dbReference type="PANTHER" id="PTHR47396">
    <property type="entry name" value="TYPE I RESTRICTION ENZYME ECOKI R PROTEIN"/>
    <property type="match status" value="1"/>
</dbReference>
<dbReference type="SUPFAM" id="SSF52540">
    <property type="entry name" value="P-loop containing nucleoside triphosphate hydrolases"/>
    <property type="match status" value="2"/>
</dbReference>
<dbReference type="PANTHER" id="PTHR47396:SF1">
    <property type="entry name" value="ATP-DEPENDENT HELICASE IRC3-RELATED"/>
    <property type="match status" value="1"/>
</dbReference>
<comment type="caution">
    <text evidence="3">The sequence shown here is derived from an EMBL/GenBank/DDBJ whole genome shotgun (WGS) entry which is preliminary data.</text>
</comment>
<reference evidence="3 4" key="1">
    <citation type="submission" date="2020-08" db="EMBL/GenBank/DDBJ databases">
        <title>Genomic Encyclopedia of Type Strains, Phase III (KMG-III): the genomes of soil and plant-associated and newly described type strains.</title>
        <authorList>
            <person name="Whitman W."/>
        </authorList>
    </citation>
    <scope>NUCLEOTIDE SEQUENCE [LARGE SCALE GENOMIC DNA]</scope>
    <source>
        <strain evidence="3 4">CECT 8960</strain>
    </source>
</reference>
<feature type="transmembrane region" description="Helical" evidence="1">
    <location>
        <begin position="686"/>
        <end position="704"/>
    </location>
</feature>
<dbReference type="EMBL" id="JACHJQ010000004">
    <property type="protein sequence ID" value="MBB4908245.1"/>
    <property type="molecule type" value="Genomic_DNA"/>
</dbReference>
<protein>
    <recommendedName>
        <fullName evidence="2">Helicase ATP-binding domain-containing protein</fullName>
    </recommendedName>
</protein>
<dbReference type="SMART" id="SM00487">
    <property type="entry name" value="DEXDc"/>
    <property type="match status" value="1"/>
</dbReference>
<feature type="domain" description="Helicase ATP-binding" evidence="2">
    <location>
        <begin position="24"/>
        <end position="237"/>
    </location>
</feature>
<dbReference type="CDD" id="cd18785">
    <property type="entry name" value="SF2_C"/>
    <property type="match status" value="1"/>
</dbReference>
<gene>
    <name evidence="3" type="ORF">FHR82_004487</name>
</gene>
<name>A0A7W7Q733_9PSEU</name>
<proteinExistence type="predicted"/>
<dbReference type="PROSITE" id="PS51192">
    <property type="entry name" value="HELICASE_ATP_BIND_1"/>
    <property type="match status" value="1"/>
</dbReference>
<dbReference type="AlphaFoldDB" id="A0A7W7Q733"/>
<dbReference type="RefSeq" id="WP_184812338.1">
    <property type="nucleotide sequence ID" value="NZ_JACHJQ010000004.1"/>
</dbReference>
<accession>A0A7W7Q733</accession>